<evidence type="ECO:0000259" key="1">
    <source>
        <dbReference type="Pfam" id="PF00391"/>
    </source>
</evidence>
<dbReference type="Proteomes" id="UP000009234">
    <property type="component" value="Chromosome"/>
</dbReference>
<dbReference type="RefSeq" id="WP_013843249.1">
    <property type="nucleotide sequence ID" value="NC_015589.1"/>
</dbReference>
<dbReference type="InterPro" id="IPR051549">
    <property type="entry name" value="PEP_Utilizing_Enz"/>
</dbReference>
<keyword evidence="3" id="KW-0670">Pyruvate</keyword>
<dbReference type="InterPro" id="IPR013815">
    <property type="entry name" value="ATP_grasp_subdomain_1"/>
</dbReference>
<protein>
    <submittedName>
        <fullName evidence="3">Pyruvate phosphate dikinase PEP/pyruvate-binding protein</fullName>
    </submittedName>
</protein>
<dbReference type="EMBL" id="CP002780">
    <property type="protein sequence ID" value="AEG61503.1"/>
    <property type="molecule type" value="Genomic_DNA"/>
</dbReference>
<reference evidence="3 4" key="2">
    <citation type="journal article" date="2012" name="Stand. Genomic Sci.">
        <title>Complete genome sequence of the sulfate-reducing firmicute Desulfotomaculum ruminis type strain (DL(T)).</title>
        <authorList>
            <person name="Spring S."/>
            <person name="Visser M."/>
            <person name="Lu M."/>
            <person name="Copeland A."/>
            <person name="Lapidus A."/>
            <person name="Lucas S."/>
            <person name="Cheng J.F."/>
            <person name="Han C."/>
            <person name="Tapia R."/>
            <person name="Goodwin L.A."/>
            <person name="Pitluck S."/>
            <person name="Ivanova N."/>
            <person name="Land M."/>
            <person name="Hauser L."/>
            <person name="Larimer F."/>
            <person name="Rohde M."/>
            <person name="Goker M."/>
            <person name="Detter J.C."/>
            <person name="Kyrpides N.C."/>
            <person name="Woyke T."/>
            <person name="Schaap P.J."/>
            <person name="Plugge C.M."/>
            <person name="Muyzer G."/>
            <person name="Kuever J."/>
            <person name="Pereira I.A."/>
            <person name="Parshina S.N."/>
            <person name="Bernier-Latmani R."/>
            <person name="Stams A.J."/>
            <person name="Klenk H.P."/>
        </authorList>
    </citation>
    <scope>NUCLEOTIDE SEQUENCE [LARGE SCALE GENOMIC DNA]</scope>
    <source>
        <strain evidence="4">ATCC 23193 / DSM 2154 / NCIB 8452 / DL</strain>
    </source>
</reference>
<proteinExistence type="predicted"/>
<dbReference type="Gene3D" id="3.30.1490.20">
    <property type="entry name" value="ATP-grasp fold, A domain"/>
    <property type="match status" value="1"/>
</dbReference>
<dbReference type="eggNOG" id="COG0574">
    <property type="taxonomic scope" value="Bacteria"/>
</dbReference>
<gene>
    <name evidence="3" type="ordered locus">Desru_3297</name>
</gene>
<dbReference type="Gene3D" id="3.30.470.20">
    <property type="entry name" value="ATP-grasp fold, B domain"/>
    <property type="match status" value="1"/>
</dbReference>
<dbReference type="AlphaFoldDB" id="F6DK86"/>
<keyword evidence="3" id="KW-0418">Kinase</keyword>
<dbReference type="KEGG" id="dru:Desru_3297"/>
<evidence type="ECO:0000259" key="2">
    <source>
        <dbReference type="Pfam" id="PF01326"/>
    </source>
</evidence>
<dbReference type="PANTHER" id="PTHR43615">
    <property type="entry name" value="PHOSPHOENOLPYRUVATE SYNTHASE-RELATED"/>
    <property type="match status" value="1"/>
</dbReference>
<feature type="domain" description="PEP-utilising enzyme mobile" evidence="1">
    <location>
        <begin position="804"/>
        <end position="874"/>
    </location>
</feature>
<dbReference type="STRING" id="696281.Desru_3297"/>
<evidence type="ECO:0000313" key="4">
    <source>
        <dbReference type="Proteomes" id="UP000009234"/>
    </source>
</evidence>
<dbReference type="InterPro" id="IPR008279">
    <property type="entry name" value="PEP-util_enz_mobile_dom"/>
</dbReference>
<evidence type="ECO:0000313" key="3">
    <source>
        <dbReference type="EMBL" id="AEG61503.1"/>
    </source>
</evidence>
<dbReference type="Pfam" id="PF01326">
    <property type="entry name" value="PPDK_N"/>
    <property type="match status" value="1"/>
</dbReference>
<feature type="domain" description="Pyruvate phosphate dikinase AMP/ATP-binding" evidence="2">
    <location>
        <begin position="22"/>
        <end position="326"/>
    </location>
</feature>
<sequence length="878" mass="98322">MEKSCGTLFLRWPAAFQAGSKVAGGKGWNLGRLDRYGFTVPAGGVLGAAAYQDFVEKNHLFESIETVKQTVTVDNIWQKGIDEGLFSLREKIKNGCISPYIREELILKLTNIGILEKPVAVRSSATVEDTDGASFAGIHQSFLNVRGIENILCAIKECYASLWTPQALAYRRKMKIREDEVIPAVVIMEMVEATAAGVGFTCDPWTGREDVLVIQANFGLGESVVSGTVEPDEYRLDSECEITEKRVGRKKGKSVAGEKGGTKFVEFTKASTSQVLRDEDIRQLGLLIQRVYEALGLDGQHQDIEWVFDGRNFSLVQARPVTALARYIYAEIKHQPDIWSNANFRDGIPMVQSTLNWSLMREDLNLMLNAPAKAMGYPGLPGLQHVRLYQGRAYFNLSLQQWLWHDTLGVAPRDVNENYGGHQPEIEIKDRKSHDKKHFIKGKYLLKLILTGQKSAKKAKKSFVKIDQFTKALLKEKLGNLTESQLSNKVAEIRNASMDFALVFIFCANASMKPLEKALDKSFPGKGKAMATALMAGKGDITSAQHGYRLLEMAEIARGDNAARRFFSGDPFDPLEWEKELPEKSPFKQSFRDFLIEFGHRGVYEMDIINPRWREDPSYLLEFIRRTLETADLHRIKAGQMEKTGRLWQEVKRKVPIHRRIFIHYMRQQVIKSSEIREMAKSVFIKLFESERLVFQEIGRRLAGRGILPEPDDIFHCTYREVVSILNGNWDGKGLNLLACDRKVWRKEMEKLPAPDVIINEAPEFAEAVIGSAGNALTGLGVAAGKASGTARFIHHPGEGDKLQNEEVLVAPSTDPGWTPLFLKASAIVMETGGFLSHGAIVAREYGIPAVVNIPGVRKMIKDSQLITVDGDEGKVYL</sequence>
<dbReference type="GO" id="GO:0005524">
    <property type="term" value="F:ATP binding"/>
    <property type="evidence" value="ECO:0007669"/>
    <property type="project" value="InterPro"/>
</dbReference>
<dbReference type="Pfam" id="PF00391">
    <property type="entry name" value="PEP-utilizers"/>
    <property type="match status" value="1"/>
</dbReference>
<reference evidence="4" key="1">
    <citation type="submission" date="2011-05" db="EMBL/GenBank/DDBJ databases">
        <title>Complete sequence of Desulfotomaculum ruminis DSM 2154.</title>
        <authorList>
            <person name="Lucas S."/>
            <person name="Copeland A."/>
            <person name="Lapidus A."/>
            <person name="Cheng J.-F."/>
            <person name="Goodwin L."/>
            <person name="Pitluck S."/>
            <person name="Lu M."/>
            <person name="Detter J.C."/>
            <person name="Han C."/>
            <person name="Tapia R."/>
            <person name="Land M."/>
            <person name="Hauser L."/>
            <person name="Kyrpides N."/>
            <person name="Ivanova N."/>
            <person name="Mikhailova N."/>
            <person name="Pagani I."/>
            <person name="Stams A.J.M."/>
            <person name="Plugge C.M."/>
            <person name="Muyzer G."/>
            <person name="Kuever J."/>
            <person name="Parshina S.N."/>
            <person name="Ivanova A.E."/>
            <person name="Nazina T.N."/>
            <person name="Brambilla E."/>
            <person name="Spring S."/>
            <person name="Klenk H.-P."/>
            <person name="Woyke T."/>
        </authorList>
    </citation>
    <scope>NUCLEOTIDE SEQUENCE [LARGE SCALE GENOMIC DNA]</scope>
    <source>
        <strain evidence="4">ATCC 23193 / DSM 2154 / NCIB 8452 / DL</strain>
    </source>
</reference>
<dbReference type="SUPFAM" id="SSF52009">
    <property type="entry name" value="Phosphohistidine domain"/>
    <property type="match status" value="1"/>
</dbReference>
<name>F6DK86_DESRL</name>
<dbReference type="HOGENOM" id="CLU_005950_0_0_9"/>
<dbReference type="InterPro" id="IPR036637">
    <property type="entry name" value="Phosphohistidine_dom_sf"/>
</dbReference>
<dbReference type="SUPFAM" id="SSF56059">
    <property type="entry name" value="Glutathione synthetase ATP-binding domain-like"/>
    <property type="match status" value="1"/>
</dbReference>
<organism evidence="3 4">
    <name type="scientific">Desulforamulus ruminis (strain ATCC 23193 / DSM 2154 / NCIMB 8452 / DL)</name>
    <name type="common">Desulfotomaculum ruminis</name>
    <dbReference type="NCBI Taxonomy" id="696281"/>
    <lineage>
        <taxon>Bacteria</taxon>
        <taxon>Bacillati</taxon>
        <taxon>Bacillota</taxon>
        <taxon>Clostridia</taxon>
        <taxon>Eubacteriales</taxon>
        <taxon>Peptococcaceae</taxon>
        <taxon>Desulforamulus</taxon>
    </lineage>
</organism>
<dbReference type="InterPro" id="IPR002192">
    <property type="entry name" value="PPDK_AMP/ATP-bd"/>
</dbReference>
<dbReference type="Gene3D" id="3.50.30.10">
    <property type="entry name" value="Phosphohistidine domain"/>
    <property type="match status" value="1"/>
</dbReference>
<dbReference type="PANTHER" id="PTHR43615:SF1">
    <property type="entry name" value="PPDK_N DOMAIN-CONTAINING PROTEIN"/>
    <property type="match status" value="1"/>
</dbReference>
<dbReference type="eggNOG" id="COG3848">
    <property type="taxonomic scope" value="Bacteria"/>
</dbReference>
<dbReference type="GO" id="GO:0016301">
    <property type="term" value="F:kinase activity"/>
    <property type="evidence" value="ECO:0007669"/>
    <property type="project" value="UniProtKB-KW"/>
</dbReference>
<accession>F6DK86</accession>
<keyword evidence="3" id="KW-0808">Transferase</keyword>
<keyword evidence="4" id="KW-1185">Reference proteome</keyword>